<keyword evidence="2" id="KW-1185">Reference proteome</keyword>
<dbReference type="PRINTS" id="PR00081">
    <property type="entry name" value="GDHRDH"/>
</dbReference>
<dbReference type="InterPro" id="IPR019587">
    <property type="entry name" value="Polyketide_cyclase/dehydratase"/>
</dbReference>
<dbReference type="InterPro" id="IPR002347">
    <property type="entry name" value="SDR_fam"/>
</dbReference>
<dbReference type="PANTHER" id="PTHR44656">
    <property type="entry name" value="DEHYDROGENASE/REDUCTASE SDR FAMILY MEMBER 12"/>
    <property type="match status" value="1"/>
</dbReference>
<dbReference type="InterPro" id="IPR036291">
    <property type="entry name" value="NAD(P)-bd_dom_sf"/>
</dbReference>
<proteinExistence type="predicted"/>
<dbReference type="eggNOG" id="COG1028">
    <property type="taxonomic scope" value="Bacteria"/>
</dbReference>
<dbReference type="RefSeq" id="WP_009021669.1">
    <property type="nucleotide sequence ID" value="NZ_DS999411.1"/>
</dbReference>
<dbReference type="SUPFAM" id="SSF51735">
    <property type="entry name" value="NAD(P)-binding Rossmann-fold domains"/>
    <property type="match status" value="1"/>
</dbReference>
<protein>
    <submittedName>
        <fullName evidence="1">Dehydrogenase/reductase</fullName>
    </submittedName>
</protein>
<evidence type="ECO:0000313" key="2">
    <source>
        <dbReference type="Proteomes" id="UP000004699"/>
    </source>
</evidence>
<organism evidence="1 2">
    <name type="scientific">Luminiphilus syltensis NOR5-1B</name>
    <dbReference type="NCBI Taxonomy" id="565045"/>
    <lineage>
        <taxon>Bacteria</taxon>
        <taxon>Pseudomonadati</taxon>
        <taxon>Pseudomonadota</taxon>
        <taxon>Gammaproteobacteria</taxon>
        <taxon>Cellvibrionales</taxon>
        <taxon>Halieaceae</taxon>
        <taxon>Luminiphilus</taxon>
    </lineage>
</organism>
<dbReference type="HOGENOM" id="CLU_557545_0_0_6"/>
<dbReference type="Pfam" id="PF10604">
    <property type="entry name" value="Polyketide_cyc2"/>
    <property type="match status" value="1"/>
</dbReference>
<dbReference type="Gene3D" id="3.30.530.20">
    <property type="match status" value="1"/>
</dbReference>
<dbReference type="InterPro" id="IPR052992">
    <property type="entry name" value="SDR_member_12"/>
</dbReference>
<dbReference type="AlphaFoldDB" id="B8KYC0"/>
<evidence type="ECO:0000313" key="1">
    <source>
        <dbReference type="EMBL" id="EED36928.1"/>
    </source>
</evidence>
<dbReference type="EMBL" id="DS999411">
    <property type="protein sequence ID" value="EED36928.1"/>
    <property type="molecule type" value="Genomic_DNA"/>
</dbReference>
<accession>B8KYC0</accession>
<dbReference type="PANTHER" id="PTHR44656:SF7">
    <property type="entry name" value="DEHYDROGENASE_REDUCTASE SDR FAMILY MEMBER 12"/>
    <property type="match status" value="1"/>
</dbReference>
<dbReference type="eggNOG" id="COG3427">
    <property type="taxonomic scope" value="Bacteria"/>
</dbReference>
<dbReference type="InterPro" id="IPR023393">
    <property type="entry name" value="START-like_dom_sf"/>
</dbReference>
<dbReference type="SUPFAM" id="SSF55961">
    <property type="entry name" value="Bet v1-like"/>
    <property type="match status" value="1"/>
</dbReference>
<dbReference type="Proteomes" id="UP000004699">
    <property type="component" value="Unassembled WGS sequence"/>
</dbReference>
<reference evidence="2" key="1">
    <citation type="journal article" date="2013" name="BMC Microbiol.">
        <title>Taxonomy and evolution of bacteriochlorophyll a-containing members of the OM60/NOR5 clade of marine gammaproteobacteria: description of Luminiphilus syltensis gen. nov., sp. nov., reclassification of Haliea rubra as Pseudohaliea rubra gen. nov., comb. nov., and emendation of Chromatocurvus halotolerans.</title>
        <authorList>
            <person name="Spring S."/>
            <person name="Riedel T."/>
            <person name="Sproer C."/>
            <person name="Yan S."/>
            <person name="Harder J."/>
            <person name="Fuchs B.M."/>
        </authorList>
    </citation>
    <scope>NUCLEOTIDE SEQUENCE [LARGE SCALE GENOMIC DNA]</scope>
    <source>
        <strain evidence="2">NOR51-B</strain>
    </source>
</reference>
<dbReference type="OrthoDB" id="5786478at2"/>
<dbReference type="Pfam" id="PF00106">
    <property type="entry name" value="adh_short"/>
    <property type="match status" value="1"/>
</dbReference>
<gene>
    <name evidence="1" type="ORF">NOR51B_2881</name>
</gene>
<dbReference type="CDD" id="cd08865">
    <property type="entry name" value="SRPBCC_10"/>
    <property type="match status" value="1"/>
</dbReference>
<dbReference type="Gene3D" id="3.40.50.720">
    <property type="entry name" value="NAD(P)-binding Rossmann-like Domain"/>
    <property type="match status" value="1"/>
</dbReference>
<dbReference type="STRING" id="565045.NOR51B_2881"/>
<sequence length="475" mass="52567">MITLHEEAVVPRSARECFRYVADFRTTVEWDATAVLACKTSPGPVAKGTEFEVHCKAGPTTLKLTYEIIEYEPWHCLVLRGRGRLFDVTDTILFTERDDGTHISYTAEFQFSGALSPLLSAMEPGLHSMGKTSVEGLAQALTDANPLPESRPATQRADNWVVPGLAMFSKYGFRRGRRHWHPMSTSMKNKHVVITGATSGLGKAAAIALAEAEADLTLVIRDKKKGEQLRQDIAAETGWEQISLEIADLSLVSEVDALVERLRAKDRPIDVLINNAGALFGEYDVTSEGLERSFALLLMSPWRLTEGLHPLLAGHEQPARVINVVSGGMYTERLECDQLVMTPEHYNGPKAYARAKRGLTVLTEQWADAWATDGIVVNAMHPGWADTPGIGSALPTFHKITRSILRTPEEGADSIIWLARAREADTTTGKLFLDREIRTPYLLEKTRESKDERIKLPAFLSALYEQSKTEGQQAA</sequence>
<name>B8KYC0_9GAMM</name>